<feature type="domain" description="Fimbrial-type adhesion" evidence="1">
    <location>
        <begin position="194"/>
        <end position="329"/>
    </location>
</feature>
<dbReference type="AlphaFoldDB" id="A0A423DGD0"/>
<sequence>MFSRQLLFIGVLFFLSIPDSYALKCQKTGSALINDTTTITDTTAIPNSLPAGTVLWRQPTQRIDVECWVDIQGSPGEDIYFYMNPNRVDLGKDIEIGVTYEGKDYLYSSLSGGKLKIGWWVNGCPANDNCGWKKESKSMTYSLFFVKKSPAGDNKEGPITSLANYRAFQFDGVGGVRPGESYNVTVNGLNKFRYLPCESSINIQPSVINFGAIRTSGAKVGATIKEVPFTITEQRTCNAAYGLGGYLEPLTATLNAAQDTLIPNDNKSVGISLINEDDQRALFFKKEFLLTPKTTSTTNSHNLLARLKWMSATPTFGEFNAGATLDIFYK</sequence>
<organism evidence="2 3">
    <name type="scientific">Pseudomonas vranovensis</name>
    <dbReference type="NCBI Taxonomy" id="321661"/>
    <lineage>
        <taxon>Bacteria</taxon>
        <taxon>Pseudomonadati</taxon>
        <taxon>Pseudomonadota</taxon>
        <taxon>Gammaproteobacteria</taxon>
        <taxon>Pseudomonadales</taxon>
        <taxon>Pseudomonadaceae</taxon>
        <taxon>Pseudomonas</taxon>
    </lineage>
</organism>
<dbReference type="RefSeq" id="WP_123566653.1">
    <property type="nucleotide sequence ID" value="NZ_MOAM01000024.1"/>
</dbReference>
<evidence type="ECO:0000313" key="2">
    <source>
        <dbReference type="EMBL" id="ROL70624.1"/>
    </source>
</evidence>
<dbReference type="InterPro" id="IPR036937">
    <property type="entry name" value="Adhesion_dom_fimbrial_sf"/>
</dbReference>
<accession>A0A423DGD0</accession>
<name>A0A423DGD0_9PSED</name>
<evidence type="ECO:0000313" key="3">
    <source>
        <dbReference type="Proteomes" id="UP000285286"/>
    </source>
</evidence>
<dbReference type="SUPFAM" id="SSF49401">
    <property type="entry name" value="Bacterial adhesins"/>
    <property type="match status" value="1"/>
</dbReference>
<dbReference type="Proteomes" id="UP000285286">
    <property type="component" value="Unassembled WGS sequence"/>
</dbReference>
<dbReference type="GO" id="GO:0007155">
    <property type="term" value="P:cell adhesion"/>
    <property type="evidence" value="ECO:0007669"/>
    <property type="project" value="InterPro"/>
</dbReference>
<dbReference type="Pfam" id="PF00419">
    <property type="entry name" value="Fimbrial"/>
    <property type="match status" value="1"/>
</dbReference>
<protein>
    <submittedName>
        <fullName evidence="2">Fimbrial protein</fullName>
    </submittedName>
</protein>
<keyword evidence="3" id="KW-1185">Reference proteome</keyword>
<dbReference type="InterPro" id="IPR008966">
    <property type="entry name" value="Adhesion_dom_sf"/>
</dbReference>
<dbReference type="InterPro" id="IPR000259">
    <property type="entry name" value="Adhesion_dom_fimbrial"/>
</dbReference>
<dbReference type="EMBL" id="MOAM01000024">
    <property type="protein sequence ID" value="ROL70624.1"/>
    <property type="molecule type" value="Genomic_DNA"/>
</dbReference>
<dbReference type="Gene3D" id="2.60.40.1090">
    <property type="entry name" value="Fimbrial-type adhesion domain"/>
    <property type="match status" value="1"/>
</dbReference>
<proteinExistence type="predicted"/>
<comment type="caution">
    <text evidence="2">The sequence shown here is derived from an EMBL/GenBank/DDBJ whole genome shotgun (WGS) entry which is preliminary data.</text>
</comment>
<gene>
    <name evidence="2" type="ORF">BHU25_16315</name>
</gene>
<dbReference type="GO" id="GO:0009289">
    <property type="term" value="C:pilus"/>
    <property type="evidence" value="ECO:0007669"/>
    <property type="project" value="InterPro"/>
</dbReference>
<evidence type="ECO:0000259" key="1">
    <source>
        <dbReference type="Pfam" id="PF00419"/>
    </source>
</evidence>
<reference evidence="2 3" key="1">
    <citation type="submission" date="2016-10" db="EMBL/GenBank/DDBJ databases">
        <title>Comparative genome analysis of multiple Pseudomonas spp. focuses on biocontrol and plant growth promoting traits.</title>
        <authorList>
            <person name="Tao X.-Y."/>
            <person name="Taylor C.G."/>
        </authorList>
    </citation>
    <scope>NUCLEOTIDE SEQUENCE [LARGE SCALE GENOMIC DNA]</scope>
    <source>
        <strain evidence="2 3">15D11</strain>
    </source>
</reference>